<evidence type="ECO:0000256" key="4">
    <source>
        <dbReference type="ARBA" id="ARBA00022722"/>
    </source>
</evidence>
<evidence type="ECO:0000313" key="11">
    <source>
        <dbReference type="EMBL" id="OWZ11140.1"/>
    </source>
</evidence>
<dbReference type="Proteomes" id="UP000198211">
    <property type="component" value="Unassembled WGS sequence"/>
</dbReference>
<dbReference type="InterPro" id="IPR036397">
    <property type="entry name" value="RNaseH_sf"/>
</dbReference>
<dbReference type="InterPro" id="IPR041373">
    <property type="entry name" value="RT_RNaseH"/>
</dbReference>
<dbReference type="InterPro" id="IPR043502">
    <property type="entry name" value="DNA/RNA_pol_sf"/>
</dbReference>
<dbReference type="Gene3D" id="3.30.70.270">
    <property type="match status" value="1"/>
</dbReference>
<dbReference type="Pfam" id="PF17917">
    <property type="entry name" value="RT_RNaseH"/>
    <property type="match status" value="1"/>
</dbReference>
<feature type="domain" description="Peptidase A2" evidence="9">
    <location>
        <begin position="350"/>
        <end position="439"/>
    </location>
</feature>
<evidence type="ECO:0000256" key="5">
    <source>
        <dbReference type="ARBA" id="ARBA00022759"/>
    </source>
</evidence>
<accession>A0A225W2P9</accession>
<evidence type="ECO:0000256" key="7">
    <source>
        <dbReference type="ARBA" id="ARBA00022918"/>
    </source>
</evidence>
<dbReference type="InterPro" id="IPR050951">
    <property type="entry name" value="Retrovirus_Pol_polyprotein"/>
</dbReference>
<dbReference type="InterPro" id="IPR001995">
    <property type="entry name" value="Peptidase_A2_cat"/>
</dbReference>
<dbReference type="EC" id="2.7.7.49" evidence="1"/>
<dbReference type="GO" id="GO:0006508">
    <property type="term" value="P:proteolysis"/>
    <property type="evidence" value="ECO:0007669"/>
    <property type="project" value="InterPro"/>
</dbReference>
<evidence type="ECO:0000259" key="10">
    <source>
        <dbReference type="PROSITE" id="PS50994"/>
    </source>
</evidence>
<keyword evidence="6" id="KW-0378">Hydrolase</keyword>
<keyword evidence="2" id="KW-0808">Transferase</keyword>
<proteinExistence type="predicted"/>
<evidence type="ECO:0000256" key="1">
    <source>
        <dbReference type="ARBA" id="ARBA00012493"/>
    </source>
</evidence>
<dbReference type="OrthoDB" id="123716at2759"/>
<dbReference type="PANTHER" id="PTHR37984">
    <property type="entry name" value="PROTEIN CBG26694"/>
    <property type="match status" value="1"/>
</dbReference>
<dbReference type="InterPro" id="IPR001584">
    <property type="entry name" value="Integrase_cat-core"/>
</dbReference>
<feature type="region of interest" description="Disordered" evidence="8">
    <location>
        <begin position="225"/>
        <end position="288"/>
    </location>
</feature>
<dbReference type="GO" id="GO:0003964">
    <property type="term" value="F:RNA-directed DNA polymerase activity"/>
    <property type="evidence" value="ECO:0007669"/>
    <property type="project" value="UniProtKB-KW"/>
</dbReference>
<evidence type="ECO:0000256" key="8">
    <source>
        <dbReference type="SAM" id="MobiDB-lite"/>
    </source>
</evidence>
<dbReference type="InterPro" id="IPR012337">
    <property type="entry name" value="RNaseH-like_sf"/>
</dbReference>
<dbReference type="Gene3D" id="2.40.70.10">
    <property type="entry name" value="Acid Proteases"/>
    <property type="match status" value="1"/>
</dbReference>
<sequence length="1207" mass="134786">MPGFTVDSDGDVEMSIPQPIFEVIRAPELSSWDNAALIEWHRESERYVEKMRHRCTTTGETFVNVVATAKGCLKPKTLRNLATYVLKKPVASVTDADIMTAVQARCSTLKSEFVPDVTSLIRQNLKMDLSIDDCDARVFRYYEDFSVIMEDNGLQGLIGSENTIEAGYRSRMKARYSLLGEDLQPPVLKAQISRLIDLERRDCKSDDVALFGLILEHAKVQQRFHRMSQDHAAKADAKSAKPDRKPQRASGDKTSVPRVTTPVATPSDGKGASAACSSRTAPRSPPQDGCLVCKSPHWRNDCPTATEVQREEVRKKYREAKEQRSGTVRSKVARYTTTSGSVRINGLLEIPYLPDTGADKSVVPRGVFNSLRAMQPSLQAATLLHAVAAVMADGRTQLCDQEALLDLELTTLAGRVLLHAVPCLILARVGDAVLLGRDVLKGLGINIEQQLAQLAGPSLLEDETDEYPVGDAIPDPRDAAERVNGSGPPANAEPHQVTLRADAVPYRSPSRKYAPLQAQFICEYVDTLVDNGLVKQYNASRWASAVVPVRKPGTQDQFRLAIDYRPVNGMTVPIVGTMPSVATTTDGFQNKKIFRRVDFTQGFWQLPLDEASREMISFITPDDDVILFAPTVEEFLVTLRAFFEIVHDANFKLNMAKSSLFELEMLWCGCLISSKGIRYDPARQAVYAAVVSLVADSAMMAFPDPDAELLLFTDASATGYSIIVTQVRQAQLDGGGNEAFPIVKACHNLDYFLLRPNGFRLYCDHANLAYIFAPSVELKKHVRDRLQRWAMRLCGLHYTIEHIPGEKNVWADIISRWHAHDTISVAAVRTRSHQIAPVDELSRLRPLGDAEFVFPTRDDIQPAQQTASRERSRLQIVSEEVDGVVLIINRTWIPSNAKDLIARIVVVANCGSQGHRGQEPMLLALKERFYITKLEDKVAKFFRQCLPRKHFKGPRQIPRPDGQLLQANERNEVVHWDFLSLGEGFCDSSYLLVVQDGLSHFCEFFPCATPMAYAAAEALTLWYGCQRHCGRTKARTSGTHQAARLKMELSFSPVYSPWLNGTVERLNKDVLQVFRALLMKYGLDQHEWPYLLPVVQANMNHTRVQSLAGRAPVEVFTALPASSALDVMVVPATSDQGERVVELGDIGEHVDRLRVSLHEIHQEVVDMQERQRLRDMAAHSGIPANFDVGDFVLWWLLLYHTRLKSNI</sequence>
<name>A0A225W2P9_9STRA</name>
<dbReference type="SUPFAM" id="SSF56672">
    <property type="entry name" value="DNA/RNA polymerases"/>
    <property type="match status" value="1"/>
</dbReference>
<dbReference type="PROSITE" id="PS50175">
    <property type="entry name" value="ASP_PROT_RETROV"/>
    <property type="match status" value="1"/>
</dbReference>
<dbReference type="InterPro" id="IPR043128">
    <property type="entry name" value="Rev_trsase/Diguanyl_cyclase"/>
</dbReference>
<keyword evidence="4" id="KW-0540">Nuclease</keyword>
<feature type="domain" description="Integrase catalytic" evidence="10">
    <location>
        <begin position="1043"/>
        <end position="1120"/>
    </location>
</feature>
<evidence type="ECO:0000256" key="3">
    <source>
        <dbReference type="ARBA" id="ARBA00022695"/>
    </source>
</evidence>
<evidence type="ECO:0000313" key="12">
    <source>
        <dbReference type="Proteomes" id="UP000198211"/>
    </source>
</evidence>
<gene>
    <name evidence="11" type="ORF">PHMEG_00015886</name>
</gene>
<reference evidence="12" key="1">
    <citation type="submission" date="2017-03" db="EMBL/GenBank/DDBJ databases">
        <title>Phytopthora megakarya and P. palmivora, two closely related causual agents of cacao black pod achieved similar genome size and gene model numbers by different mechanisms.</title>
        <authorList>
            <person name="Ali S."/>
            <person name="Shao J."/>
            <person name="Larry D.J."/>
            <person name="Kronmiller B."/>
            <person name="Shen D."/>
            <person name="Strem M.D."/>
            <person name="Melnick R.L."/>
            <person name="Guiltinan M.J."/>
            <person name="Tyler B.M."/>
            <person name="Meinhardt L.W."/>
            <person name="Bailey B.A."/>
        </authorList>
    </citation>
    <scope>NUCLEOTIDE SEQUENCE [LARGE SCALE GENOMIC DNA]</scope>
    <source>
        <strain evidence="12">zdho120</strain>
    </source>
</reference>
<dbReference type="Gene3D" id="3.10.10.10">
    <property type="entry name" value="HIV Type 1 Reverse Transcriptase, subunit A, domain 1"/>
    <property type="match status" value="1"/>
</dbReference>
<dbReference type="SUPFAM" id="SSF53098">
    <property type="entry name" value="Ribonuclease H-like"/>
    <property type="match status" value="1"/>
</dbReference>
<keyword evidence="3" id="KW-0548">Nucleotidyltransferase</keyword>
<evidence type="ECO:0000256" key="6">
    <source>
        <dbReference type="ARBA" id="ARBA00022801"/>
    </source>
</evidence>
<dbReference type="Gene3D" id="3.30.420.10">
    <property type="entry name" value="Ribonuclease H-like superfamily/Ribonuclease H"/>
    <property type="match status" value="1"/>
</dbReference>
<dbReference type="GO" id="GO:0015074">
    <property type="term" value="P:DNA integration"/>
    <property type="evidence" value="ECO:0007669"/>
    <property type="project" value="InterPro"/>
</dbReference>
<keyword evidence="5" id="KW-0255">Endonuclease</keyword>
<comment type="caution">
    <text evidence="11">The sequence shown here is derived from an EMBL/GenBank/DDBJ whole genome shotgun (WGS) entry which is preliminary data.</text>
</comment>
<evidence type="ECO:0000259" key="9">
    <source>
        <dbReference type="PROSITE" id="PS50175"/>
    </source>
</evidence>
<keyword evidence="12" id="KW-1185">Reference proteome</keyword>
<keyword evidence="7" id="KW-0695">RNA-directed DNA polymerase</keyword>
<dbReference type="GO" id="GO:0004190">
    <property type="term" value="F:aspartic-type endopeptidase activity"/>
    <property type="evidence" value="ECO:0007669"/>
    <property type="project" value="InterPro"/>
</dbReference>
<feature type="compositionally biased region" description="Basic and acidic residues" evidence="8">
    <location>
        <begin position="227"/>
        <end position="246"/>
    </location>
</feature>
<dbReference type="GO" id="GO:0004519">
    <property type="term" value="F:endonuclease activity"/>
    <property type="evidence" value="ECO:0007669"/>
    <property type="project" value="UniProtKB-KW"/>
</dbReference>
<dbReference type="PANTHER" id="PTHR37984:SF5">
    <property type="entry name" value="PROTEIN NYNRIN-LIKE"/>
    <property type="match status" value="1"/>
</dbReference>
<dbReference type="AlphaFoldDB" id="A0A225W2P9"/>
<evidence type="ECO:0000256" key="2">
    <source>
        <dbReference type="ARBA" id="ARBA00022679"/>
    </source>
</evidence>
<dbReference type="InterPro" id="IPR021109">
    <property type="entry name" value="Peptidase_aspartic_dom_sf"/>
</dbReference>
<protein>
    <recommendedName>
        <fullName evidence="1">RNA-directed DNA polymerase</fullName>
        <ecNumber evidence="1">2.7.7.49</ecNumber>
    </recommendedName>
</protein>
<dbReference type="EMBL" id="NBNE01002214">
    <property type="protein sequence ID" value="OWZ11140.1"/>
    <property type="molecule type" value="Genomic_DNA"/>
</dbReference>
<organism evidence="11 12">
    <name type="scientific">Phytophthora megakarya</name>
    <dbReference type="NCBI Taxonomy" id="4795"/>
    <lineage>
        <taxon>Eukaryota</taxon>
        <taxon>Sar</taxon>
        <taxon>Stramenopiles</taxon>
        <taxon>Oomycota</taxon>
        <taxon>Peronosporomycetes</taxon>
        <taxon>Peronosporales</taxon>
        <taxon>Peronosporaceae</taxon>
        <taxon>Phytophthora</taxon>
    </lineage>
</organism>
<dbReference type="GO" id="GO:0003676">
    <property type="term" value="F:nucleic acid binding"/>
    <property type="evidence" value="ECO:0007669"/>
    <property type="project" value="InterPro"/>
</dbReference>
<dbReference type="PROSITE" id="PS50994">
    <property type="entry name" value="INTEGRASE"/>
    <property type="match status" value="1"/>
</dbReference>